<evidence type="ECO:0000313" key="3">
    <source>
        <dbReference type="Proteomes" id="UP000823388"/>
    </source>
</evidence>
<evidence type="ECO:0000313" key="2">
    <source>
        <dbReference type="EMBL" id="KAG2557380.1"/>
    </source>
</evidence>
<dbReference type="AlphaFoldDB" id="A0A8T0P6X8"/>
<protein>
    <recommendedName>
        <fullName evidence="1">F-box associated beta-propeller type 3 domain-containing protein</fullName>
    </recommendedName>
</protein>
<dbReference type="NCBIfam" id="TIGR01640">
    <property type="entry name" value="F_box_assoc_1"/>
    <property type="match status" value="1"/>
</dbReference>
<reference evidence="2" key="1">
    <citation type="submission" date="2020-05" db="EMBL/GenBank/DDBJ databases">
        <title>WGS assembly of Panicum virgatum.</title>
        <authorList>
            <person name="Lovell J.T."/>
            <person name="Jenkins J."/>
            <person name="Shu S."/>
            <person name="Juenger T.E."/>
            <person name="Schmutz J."/>
        </authorList>
    </citation>
    <scope>NUCLEOTIDE SEQUENCE</scope>
    <source>
        <strain evidence="2">AP13</strain>
    </source>
</reference>
<name>A0A8T0P6X8_PANVG</name>
<dbReference type="Proteomes" id="UP000823388">
    <property type="component" value="Chromosome 8N"/>
</dbReference>
<accession>A0A8T0P6X8</accession>
<dbReference type="InterPro" id="IPR013187">
    <property type="entry name" value="F-box-assoc_dom_typ3"/>
</dbReference>
<gene>
    <name evidence="2" type="ORF">PVAP13_8NG205000</name>
</gene>
<dbReference type="PANTHER" id="PTHR31111">
    <property type="entry name" value="BNAA05G37150D PROTEIN-RELATED"/>
    <property type="match status" value="1"/>
</dbReference>
<feature type="domain" description="F-box associated beta-propeller type 3" evidence="1">
    <location>
        <begin position="62"/>
        <end position="263"/>
    </location>
</feature>
<keyword evidence="3" id="KW-1185">Reference proteome</keyword>
<organism evidence="2 3">
    <name type="scientific">Panicum virgatum</name>
    <name type="common">Blackwell switchgrass</name>
    <dbReference type="NCBI Taxonomy" id="38727"/>
    <lineage>
        <taxon>Eukaryota</taxon>
        <taxon>Viridiplantae</taxon>
        <taxon>Streptophyta</taxon>
        <taxon>Embryophyta</taxon>
        <taxon>Tracheophyta</taxon>
        <taxon>Spermatophyta</taxon>
        <taxon>Magnoliopsida</taxon>
        <taxon>Liliopsida</taxon>
        <taxon>Poales</taxon>
        <taxon>Poaceae</taxon>
        <taxon>PACMAD clade</taxon>
        <taxon>Panicoideae</taxon>
        <taxon>Panicodae</taxon>
        <taxon>Paniceae</taxon>
        <taxon>Panicinae</taxon>
        <taxon>Panicum</taxon>
        <taxon>Panicum sect. Hiantes</taxon>
    </lineage>
</organism>
<proteinExistence type="predicted"/>
<comment type="caution">
    <text evidence="2">The sequence shown here is derived from an EMBL/GenBank/DDBJ whole genome shotgun (WGS) entry which is preliminary data.</text>
</comment>
<evidence type="ECO:0000259" key="1">
    <source>
        <dbReference type="Pfam" id="PF08268"/>
    </source>
</evidence>
<sequence length="359" mass="38602">MASPAAPHMAAAAPATRSKGLSLLVAAVHDAKDIDRVDLKQVDAASGAIVGKLDAQRAGSIVATGGLICHVPTGSGVLRVLNPVTGAVNIPAGSTMTVDGRPTLSSYVFGQVPNTVEYKLLRIYTARYHYKPGQSCEILTIDGSGDWRWRPAQSPPAPVDVTVARHRAVAQGFAHFLMASPRSPSSRVGDYDGIASFDLAKEEWRSSLLPAPIAANARNCCHSSLSLVELNGCLVFVYHDYLSCSINMWVLEDLAKEKWLRIESLPFGSVLRGWEEPDQSQPVPLIPVTRRPPEIFAQPLMVLDDGCIVFWVQVPDGVLRVYDPKTRKCKDVVGMGNTCSIVGSYKVGQVGFALVGQGE</sequence>
<dbReference type="EMBL" id="CM029052">
    <property type="protein sequence ID" value="KAG2557380.1"/>
    <property type="molecule type" value="Genomic_DNA"/>
</dbReference>
<dbReference type="PANTHER" id="PTHR31111:SF133">
    <property type="entry name" value="OS07G0196600 PROTEIN"/>
    <property type="match status" value="1"/>
</dbReference>
<dbReference type="Pfam" id="PF08268">
    <property type="entry name" value="FBA_3"/>
    <property type="match status" value="1"/>
</dbReference>
<dbReference type="InterPro" id="IPR017451">
    <property type="entry name" value="F-box-assoc_interact_dom"/>
</dbReference>